<evidence type="ECO:0000259" key="1">
    <source>
        <dbReference type="Pfam" id="PF13460"/>
    </source>
</evidence>
<dbReference type="PANTHER" id="PTHR43355">
    <property type="entry name" value="FLAVIN REDUCTASE (NADPH)"/>
    <property type="match status" value="1"/>
</dbReference>
<dbReference type="GO" id="GO:0016646">
    <property type="term" value="F:oxidoreductase activity, acting on the CH-NH group of donors, NAD or NADP as acceptor"/>
    <property type="evidence" value="ECO:0007669"/>
    <property type="project" value="TreeGrafter"/>
</dbReference>
<accession>A0A5E4RY17</accession>
<name>A0A5E4RY17_9BURK</name>
<evidence type="ECO:0000313" key="3">
    <source>
        <dbReference type="Proteomes" id="UP000396788"/>
    </source>
</evidence>
<proteinExistence type="predicted"/>
<dbReference type="PANTHER" id="PTHR43355:SF2">
    <property type="entry name" value="FLAVIN REDUCTASE (NADPH)"/>
    <property type="match status" value="1"/>
</dbReference>
<dbReference type="SUPFAM" id="SSF51735">
    <property type="entry name" value="NAD(P)-binding Rossmann-fold domains"/>
    <property type="match status" value="1"/>
</dbReference>
<evidence type="ECO:0000313" key="2">
    <source>
        <dbReference type="EMBL" id="VVD67813.1"/>
    </source>
</evidence>
<sequence>MKVALIGITGRVGTRVAAELLQRHHTVTGIARNPERVDAEQGLTVVKGDAADPAMLAPLLAGHDAVISAGRFASMDAAKLIDAVKQAAVPRLLVVGGAGSLDIAPGKALIDTPEFPEAYKPEASAGRVFLQVLRAEAKDAPLNWTFLSPSALFEPGERTGKFRLGGDALLVDANGKSWISMEDYAIALVDELERNQHPHARFTVGY</sequence>
<organism evidence="2 3">
    <name type="scientific">Pandoraea cepalis</name>
    <dbReference type="NCBI Taxonomy" id="2508294"/>
    <lineage>
        <taxon>Bacteria</taxon>
        <taxon>Pseudomonadati</taxon>
        <taxon>Pseudomonadota</taxon>
        <taxon>Betaproteobacteria</taxon>
        <taxon>Burkholderiales</taxon>
        <taxon>Burkholderiaceae</taxon>
        <taxon>Pandoraea</taxon>
    </lineage>
</organism>
<dbReference type="CDD" id="cd05244">
    <property type="entry name" value="BVR-B_like_SDR_a"/>
    <property type="match status" value="1"/>
</dbReference>
<dbReference type="InterPro" id="IPR036291">
    <property type="entry name" value="NAD(P)-bd_dom_sf"/>
</dbReference>
<dbReference type="Proteomes" id="UP000396788">
    <property type="component" value="Unassembled WGS sequence"/>
</dbReference>
<dbReference type="EMBL" id="CABPRY010000001">
    <property type="protein sequence ID" value="VVD67813.1"/>
    <property type="molecule type" value="Genomic_DNA"/>
</dbReference>
<dbReference type="RefSeq" id="WP_150606231.1">
    <property type="nucleotide sequence ID" value="NZ_CABPRY010000001.1"/>
</dbReference>
<dbReference type="InterPro" id="IPR016040">
    <property type="entry name" value="NAD(P)-bd_dom"/>
</dbReference>
<gene>
    <name evidence="2" type="ORF">PCE31107_00454</name>
</gene>
<dbReference type="AlphaFoldDB" id="A0A5E4RY17"/>
<feature type="domain" description="NAD(P)-binding" evidence="1">
    <location>
        <begin position="7"/>
        <end position="192"/>
    </location>
</feature>
<reference evidence="2 3" key="1">
    <citation type="submission" date="2019-08" db="EMBL/GenBank/DDBJ databases">
        <authorList>
            <person name="Peeters C."/>
        </authorList>
    </citation>
    <scope>NUCLEOTIDE SEQUENCE [LARGE SCALE GENOMIC DNA]</scope>
    <source>
        <strain evidence="2 3">LMG 31107</strain>
    </source>
</reference>
<dbReference type="InterPro" id="IPR051606">
    <property type="entry name" value="Polyketide_Oxido-like"/>
</dbReference>
<dbReference type="Pfam" id="PF13460">
    <property type="entry name" value="NAD_binding_10"/>
    <property type="match status" value="1"/>
</dbReference>
<protein>
    <submittedName>
        <fullName evidence="2">3-beta hydroxysteroid dehydrogenase</fullName>
    </submittedName>
</protein>
<dbReference type="Gene3D" id="3.40.50.720">
    <property type="entry name" value="NAD(P)-binding Rossmann-like Domain"/>
    <property type="match status" value="1"/>
</dbReference>